<evidence type="ECO:0000313" key="2">
    <source>
        <dbReference type="Proteomes" id="UP000216624"/>
    </source>
</evidence>
<keyword evidence="2" id="KW-1185">Reference proteome</keyword>
<dbReference type="OMA" id="IAWANAF"/>
<organism evidence="1 2">
    <name type="scientific">Caenorhabditis remanei</name>
    <name type="common">Caenorhabditis vulgaris</name>
    <dbReference type="NCBI Taxonomy" id="31234"/>
    <lineage>
        <taxon>Eukaryota</taxon>
        <taxon>Metazoa</taxon>
        <taxon>Ecdysozoa</taxon>
        <taxon>Nematoda</taxon>
        <taxon>Chromadorea</taxon>
        <taxon>Rhabditida</taxon>
        <taxon>Rhabditina</taxon>
        <taxon>Rhabditomorpha</taxon>
        <taxon>Rhabditoidea</taxon>
        <taxon>Rhabditidae</taxon>
        <taxon>Peloderinae</taxon>
        <taxon>Caenorhabditis</taxon>
    </lineage>
</organism>
<accession>A0A260ZAW4</accession>
<proteinExistence type="predicted"/>
<feature type="non-terminal residue" evidence="1">
    <location>
        <position position="1"/>
    </location>
</feature>
<dbReference type="EMBL" id="NMWX01000196">
    <property type="protein sequence ID" value="OZF82821.1"/>
    <property type="molecule type" value="Genomic_DNA"/>
</dbReference>
<dbReference type="OrthoDB" id="5858058at2759"/>
<dbReference type="Proteomes" id="UP000216624">
    <property type="component" value="Unassembled WGS sequence"/>
</dbReference>
<dbReference type="STRING" id="31234.E3LT71"/>
<dbReference type="eggNOG" id="ENOG502R8EA">
    <property type="taxonomic scope" value="Eukaryota"/>
</dbReference>
<dbReference type="CTD" id="9818498"/>
<gene>
    <name evidence="1" type="ORF">FL82_10301</name>
</gene>
<sequence length="215" mass="24160">MQVWIILLLIPNSACGFYVKSPNDKEQNDVSDFNRPIAEKLRSNSNSIELFGQRVEVPGWMNKAAEETRGMFDSASNLFGKGTATSRKSSEGLMTNLKKDETTRIWFAVYLNILVVVLIYVFITIKLALLSLSEGQMERKKRNSFSSHVAFDSPDYNLPLTSIATRNTRISAPMNLDNPTSDFEIAREVCEDEVLENVAALDFDAIPSTDCDRSF</sequence>
<name>A0A260ZAW4_CAERE</name>
<dbReference type="KEGG" id="crq:GCK72_009722"/>
<evidence type="ECO:0000313" key="1">
    <source>
        <dbReference type="EMBL" id="OZF82821.1"/>
    </source>
</evidence>
<protein>
    <submittedName>
        <fullName evidence="1">Uncharacterized protein</fullName>
    </submittedName>
</protein>
<comment type="caution">
    <text evidence="1">The sequence shown here is derived from an EMBL/GenBank/DDBJ whole genome shotgun (WGS) entry which is preliminary data.</text>
</comment>
<dbReference type="HOGENOM" id="CLU_1379245_0_0_1"/>
<reference evidence="1" key="1">
    <citation type="submission" date="2017-08" db="EMBL/GenBank/DDBJ databases">
        <authorList>
            <person name="de Groot N.N."/>
        </authorList>
    </citation>
    <scope>NUCLEOTIDE SEQUENCE [LARGE SCALE GENOMIC DNA]</scope>
    <source>
        <strain evidence="1">PX439</strain>
    </source>
</reference>